<dbReference type="GO" id="GO:0051920">
    <property type="term" value="F:peroxiredoxin activity"/>
    <property type="evidence" value="ECO:0007669"/>
    <property type="project" value="InterPro"/>
</dbReference>
<organism evidence="3 4">
    <name type="scientific">Arthrobacter crusticola</name>
    <dbReference type="NCBI Taxonomy" id="2547960"/>
    <lineage>
        <taxon>Bacteria</taxon>
        <taxon>Bacillati</taxon>
        <taxon>Actinomycetota</taxon>
        <taxon>Actinomycetes</taxon>
        <taxon>Micrococcales</taxon>
        <taxon>Micrococcaceae</taxon>
        <taxon>Arthrobacter</taxon>
    </lineage>
</organism>
<accession>A0A4R5TZ26</accession>
<dbReference type="EMBL" id="SMTK01000002">
    <property type="protein sequence ID" value="TDK26514.1"/>
    <property type="molecule type" value="Genomic_DNA"/>
</dbReference>
<evidence type="ECO:0000256" key="1">
    <source>
        <dbReference type="SAM" id="MobiDB-lite"/>
    </source>
</evidence>
<dbReference type="SUPFAM" id="SSF69118">
    <property type="entry name" value="AhpD-like"/>
    <property type="match status" value="1"/>
</dbReference>
<comment type="caution">
    <text evidence="3">The sequence shown here is derived from an EMBL/GenBank/DDBJ whole genome shotgun (WGS) entry which is preliminary data.</text>
</comment>
<feature type="domain" description="Carboxymuconolactone decarboxylase-like" evidence="2">
    <location>
        <begin position="39"/>
        <end position="124"/>
    </location>
</feature>
<proteinExistence type="predicted"/>
<feature type="compositionally biased region" description="Polar residues" evidence="1">
    <location>
        <begin position="7"/>
        <end position="24"/>
    </location>
</feature>
<reference evidence="3 4" key="1">
    <citation type="submission" date="2019-03" db="EMBL/GenBank/DDBJ databases">
        <title>Arthrobacter sp. nov., an bacterium isolated from biocrust in Mu Us Desert.</title>
        <authorList>
            <person name="Lixiong L."/>
        </authorList>
    </citation>
    <scope>NUCLEOTIDE SEQUENCE [LARGE SCALE GENOMIC DNA]</scope>
    <source>
        <strain evidence="3 4">SLN-3</strain>
    </source>
</reference>
<gene>
    <name evidence="3" type="ORF">E2F48_04795</name>
</gene>
<dbReference type="InterPro" id="IPR004675">
    <property type="entry name" value="AhpD_core"/>
</dbReference>
<dbReference type="NCBIfam" id="TIGR00778">
    <property type="entry name" value="ahpD_dom"/>
    <property type="match status" value="1"/>
</dbReference>
<protein>
    <submittedName>
        <fullName evidence="3">Carboxymuconolactone decarboxylase family protein</fullName>
    </submittedName>
</protein>
<name>A0A4R5TZ26_9MICC</name>
<dbReference type="OrthoDB" id="9801997at2"/>
<feature type="region of interest" description="Disordered" evidence="1">
    <location>
        <begin position="1"/>
        <end position="24"/>
    </location>
</feature>
<dbReference type="PANTHER" id="PTHR35446">
    <property type="entry name" value="SI:CH211-175M2.5"/>
    <property type="match status" value="1"/>
</dbReference>
<dbReference type="PANTHER" id="PTHR35446:SF2">
    <property type="entry name" value="CARBOXYMUCONOLACTONE DECARBOXYLASE-LIKE DOMAIN-CONTAINING PROTEIN"/>
    <property type="match status" value="1"/>
</dbReference>
<dbReference type="AlphaFoldDB" id="A0A4R5TZ26"/>
<keyword evidence="4" id="KW-1185">Reference proteome</keyword>
<dbReference type="Gene3D" id="1.20.1290.10">
    <property type="entry name" value="AhpD-like"/>
    <property type="match status" value="1"/>
</dbReference>
<dbReference type="Pfam" id="PF02627">
    <property type="entry name" value="CMD"/>
    <property type="match status" value="1"/>
</dbReference>
<evidence type="ECO:0000313" key="3">
    <source>
        <dbReference type="EMBL" id="TDK26514.1"/>
    </source>
</evidence>
<sequence length="177" mass="19249">MGPPHRQASNLRPTGSRPFVTTDSQPRTARRVFLDKEDPALFRALNGLALKVKEAAEAAGIGAELSELIKVRVSQLNGCAYCLDVHTEEALAAGVAARRLSVLPAWRDTDLFSEQERAGLALAESATLLPPSEVLDEEHSKARKVLSDAEFSAVNWIAITIGAFNRISIISRHPVRQ</sequence>
<evidence type="ECO:0000313" key="4">
    <source>
        <dbReference type="Proteomes" id="UP000295411"/>
    </source>
</evidence>
<dbReference type="Proteomes" id="UP000295411">
    <property type="component" value="Unassembled WGS sequence"/>
</dbReference>
<dbReference type="InterPro" id="IPR029032">
    <property type="entry name" value="AhpD-like"/>
</dbReference>
<evidence type="ECO:0000259" key="2">
    <source>
        <dbReference type="Pfam" id="PF02627"/>
    </source>
</evidence>
<dbReference type="InterPro" id="IPR003779">
    <property type="entry name" value="CMD-like"/>
</dbReference>